<sequence length="212" mass="24518">MTQKTLTKDIKFLIVKNALAKAGIFEKEEQLYQDRADWAEKIRIEAIGGENMEQGIQDIMSEIKKLATKIPEALKIDRMPIREYFYIEVNLAGSRVFIYFNGARERYRNPGSREHIYKITPEKTTLLADNPLVNEFYEFEKRYKELENQREDITNNVDAALLKVRSVKRLLEEWPEAAELLPKEMEKSAPVPAVRREALNTLIGLPTGTDNG</sequence>
<evidence type="ECO:0000313" key="4">
    <source>
        <dbReference type="Proteomes" id="UP000696184"/>
    </source>
</evidence>
<dbReference type="Proteomes" id="UP000696184">
    <property type="component" value="Unassembled WGS sequence"/>
</dbReference>
<protein>
    <recommendedName>
        <fullName evidence="2">Nucleotide modification associated domain-containing protein</fullName>
    </recommendedName>
</protein>
<comment type="caution">
    <text evidence="3">The sequence shown here is derived from an EMBL/GenBank/DDBJ whole genome shotgun (WGS) entry which is preliminary data.</text>
</comment>
<organism evidence="3 4">
    <name type="scientific">Xenorhabdus lircayensis</name>
    <dbReference type="NCBI Taxonomy" id="2763499"/>
    <lineage>
        <taxon>Bacteria</taxon>
        <taxon>Pseudomonadati</taxon>
        <taxon>Pseudomonadota</taxon>
        <taxon>Gammaproteobacteria</taxon>
        <taxon>Enterobacterales</taxon>
        <taxon>Morganellaceae</taxon>
        <taxon>Xenorhabdus</taxon>
    </lineage>
</organism>
<dbReference type="Pfam" id="PF18757">
    <property type="entry name" value="Nmad5"/>
    <property type="match status" value="1"/>
</dbReference>
<dbReference type="InterPro" id="IPR040835">
    <property type="entry name" value="Nmad5"/>
</dbReference>
<feature type="domain" description="Nucleotide modification associated" evidence="2">
    <location>
        <begin position="5"/>
        <end position="206"/>
    </location>
</feature>
<gene>
    <name evidence="3" type="ORF">H8A87_14665</name>
</gene>
<proteinExistence type="predicted"/>
<name>A0ABS0U7R0_9GAMM</name>
<dbReference type="EMBL" id="JACOII010000051">
    <property type="protein sequence ID" value="MBI6549916.1"/>
    <property type="molecule type" value="Genomic_DNA"/>
</dbReference>
<evidence type="ECO:0000259" key="2">
    <source>
        <dbReference type="Pfam" id="PF18757"/>
    </source>
</evidence>
<keyword evidence="4" id="KW-1185">Reference proteome</keyword>
<evidence type="ECO:0000256" key="1">
    <source>
        <dbReference type="SAM" id="Coils"/>
    </source>
</evidence>
<feature type="coiled-coil region" evidence="1">
    <location>
        <begin position="136"/>
        <end position="163"/>
    </location>
</feature>
<dbReference type="RefSeq" id="WP_198690686.1">
    <property type="nucleotide sequence ID" value="NZ_CAWPUD010000051.1"/>
</dbReference>
<accession>A0ABS0U7R0</accession>
<keyword evidence="1" id="KW-0175">Coiled coil</keyword>
<evidence type="ECO:0000313" key="3">
    <source>
        <dbReference type="EMBL" id="MBI6549916.1"/>
    </source>
</evidence>
<reference evidence="3 4" key="1">
    <citation type="submission" date="2020-08" db="EMBL/GenBank/DDBJ databases">
        <title>Description of Xenorhabdus lircayensis sp. nov., the symbiotic bacterium associated with the entomopathogenic nematode Steirnernema unicornum.</title>
        <authorList>
            <person name="Castaneda-Alvarez C."/>
            <person name="Prodan S."/>
            <person name="Zamorano A."/>
            <person name="San-Blas E."/>
            <person name="Aballay E."/>
        </authorList>
    </citation>
    <scope>NUCLEOTIDE SEQUENCE [LARGE SCALE GENOMIC DNA]</scope>
    <source>
        <strain evidence="3 4">VLS</strain>
    </source>
</reference>